<evidence type="ECO:0000313" key="1">
    <source>
        <dbReference type="EMBL" id="KAJ4976549.1"/>
    </source>
</evidence>
<gene>
    <name evidence="1" type="ORF">NE237_001655</name>
</gene>
<accession>A0A9Q0KTX5</accession>
<proteinExistence type="predicted"/>
<keyword evidence="2" id="KW-1185">Reference proteome</keyword>
<dbReference type="Proteomes" id="UP001141806">
    <property type="component" value="Unassembled WGS sequence"/>
</dbReference>
<reference evidence="1" key="1">
    <citation type="journal article" date="2023" name="Plant J.">
        <title>The genome of the king protea, Protea cynaroides.</title>
        <authorList>
            <person name="Chang J."/>
            <person name="Duong T.A."/>
            <person name="Schoeman C."/>
            <person name="Ma X."/>
            <person name="Roodt D."/>
            <person name="Barker N."/>
            <person name="Li Z."/>
            <person name="Van de Peer Y."/>
            <person name="Mizrachi E."/>
        </authorList>
    </citation>
    <scope>NUCLEOTIDE SEQUENCE</scope>
    <source>
        <tissue evidence="1">Young leaves</tissue>
    </source>
</reference>
<sequence>MWGVDDLKIALILSRLVVLGLRIRMYVEEGQMWWVRQQMLGWFLRFNLCLLRFLRNVQWRCLETANRFLGGVWPLPKGGSLLPGDGVAVSQPGLVGVAAFQLQGGVDGALGAGVNLVAERVSQAAGFGSTMSSGGYGGGIIFGKSGVDHGQF</sequence>
<evidence type="ECO:0000313" key="2">
    <source>
        <dbReference type="Proteomes" id="UP001141806"/>
    </source>
</evidence>
<dbReference type="EMBL" id="JAMYWD010000003">
    <property type="protein sequence ID" value="KAJ4976549.1"/>
    <property type="molecule type" value="Genomic_DNA"/>
</dbReference>
<organism evidence="1 2">
    <name type="scientific">Protea cynaroides</name>
    <dbReference type="NCBI Taxonomy" id="273540"/>
    <lineage>
        <taxon>Eukaryota</taxon>
        <taxon>Viridiplantae</taxon>
        <taxon>Streptophyta</taxon>
        <taxon>Embryophyta</taxon>
        <taxon>Tracheophyta</taxon>
        <taxon>Spermatophyta</taxon>
        <taxon>Magnoliopsida</taxon>
        <taxon>Proteales</taxon>
        <taxon>Proteaceae</taxon>
        <taxon>Protea</taxon>
    </lineage>
</organism>
<dbReference type="AlphaFoldDB" id="A0A9Q0KTX5"/>
<name>A0A9Q0KTX5_9MAGN</name>
<comment type="caution">
    <text evidence="1">The sequence shown here is derived from an EMBL/GenBank/DDBJ whole genome shotgun (WGS) entry which is preliminary data.</text>
</comment>
<protein>
    <submittedName>
        <fullName evidence="1">Uncharacterized protein</fullName>
    </submittedName>
</protein>